<accession>A0AAN8RH25</accession>
<evidence type="ECO:0000256" key="1">
    <source>
        <dbReference type="SAM" id="MobiDB-lite"/>
    </source>
</evidence>
<dbReference type="EMBL" id="JAVHNR010000001">
    <property type="protein sequence ID" value="KAK6357119.1"/>
    <property type="molecule type" value="Genomic_DNA"/>
</dbReference>
<organism evidence="2 3">
    <name type="scientific">Orbilia javanica</name>
    <dbReference type="NCBI Taxonomy" id="47235"/>
    <lineage>
        <taxon>Eukaryota</taxon>
        <taxon>Fungi</taxon>
        <taxon>Dikarya</taxon>
        <taxon>Ascomycota</taxon>
        <taxon>Pezizomycotina</taxon>
        <taxon>Orbiliomycetes</taxon>
        <taxon>Orbiliales</taxon>
        <taxon>Orbiliaceae</taxon>
        <taxon>Orbilia</taxon>
    </lineage>
</organism>
<keyword evidence="3" id="KW-1185">Reference proteome</keyword>
<evidence type="ECO:0000313" key="2">
    <source>
        <dbReference type="EMBL" id="KAK6357119.1"/>
    </source>
</evidence>
<protein>
    <submittedName>
        <fullName evidence="2">Uncharacterized protein</fullName>
    </submittedName>
</protein>
<dbReference type="AlphaFoldDB" id="A0AAN8RH25"/>
<dbReference type="Proteomes" id="UP001313282">
    <property type="component" value="Unassembled WGS sequence"/>
</dbReference>
<proteinExistence type="predicted"/>
<feature type="region of interest" description="Disordered" evidence="1">
    <location>
        <begin position="61"/>
        <end position="95"/>
    </location>
</feature>
<reference evidence="2 3" key="1">
    <citation type="submission" date="2019-10" db="EMBL/GenBank/DDBJ databases">
        <authorList>
            <person name="Palmer J.M."/>
        </authorList>
    </citation>
    <scope>NUCLEOTIDE SEQUENCE [LARGE SCALE GENOMIC DNA]</scope>
    <source>
        <strain evidence="2 3">TWF718</strain>
    </source>
</reference>
<feature type="compositionally biased region" description="Basic and acidic residues" evidence="1">
    <location>
        <begin position="68"/>
        <end position="78"/>
    </location>
</feature>
<name>A0AAN8RH25_9PEZI</name>
<feature type="compositionally biased region" description="Basic residues" evidence="1">
    <location>
        <begin position="79"/>
        <end position="95"/>
    </location>
</feature>
<evidence type="ECO:0000313" key="3">
    <source>
        <dbReference type="Proteomes" id="UP001313282"/>
    </source>
</evidence>
<gene>
    <name evidence="2" type="ORF">TWF718_001445</name>
</gene>
<sequence length="159" mass="18685">MNRIVLVYVQNINLYTLPLPPPSRYRGKLSLYSSAQLCNISAHLKGQDVKATRVQLTQYPLQNPKRSFAHDKASTKEGFKKRREKRKEKKKNGRKERKITNYLQLSSIKIILQTTLFPFHILKRKKILKPMGAARSADTRHPRTHELSYFRLNIFPNQR</sequence>
<comment type="caution">
    <text evidence="2">The sequence shown here is derived from an EMBL/GenBank/DDBJ whole genome shotgun (WGS) entry which is preliminary data.</text>
</comment>